<feature type="compositionally biased region" description="Basic and acidic residues" evidence="6">
    <location>
        <begin position="271"/>
        <end position="285"/>
    </location>
</feature>
<feature type="region of interest" description="Disordered" evidence="6">
    <location>
        <begin position="384"/>
        <end position="564"/>
    </location>
</feature>
<feature type="compositionally biased region" description="Basic and acidic residues" evidence="6">
    <location>
        <begin position="347"/>
        <end position="358"/>
    </location>
</feature>
<dbReference type="InterPro" id="IPR011029">
    <property type="entry name" value="DEATH-like_dom_sf"/>
</dbReference>
<evidence type="ECO:0000313" key="9">
    <source>
        <dbReference type="Ensembl" id="ENSGALP00010022936.1"/>
    </source>
</evidence>
<reference evidence="9" key="1">
    <citation type="submission" date="2020-11" db="EMBL/GenBank/DDBJ databases">
        <title>Gallus gallus (Chicken) genome, bGalGal1, GRCg7b, maternal haplotype autosomes + Z &amp; W.</title>
        <authorList>
            <person name="Warren W."/>
            <person name="Formenti G."/>
            <person name="Fedrigo O."/>
            <person name="Haase B."/>
            <person name="Mountcastle J."/>
            <person name="Balacco J."/>
            <person name="Tracey A."/>
            <person name="Schneider V."/>
            <person name="Okimoto R."/>
            <person name="Cheng H."/>
            <person name="Hawken R."/>
            <person name="Howe K."/>
            <person name="Jarvis E.D."/>
        </authorList>
    </citation>
    <scope>NUCLEOTIDE SEQUENCE [LARGE SCALE GENOMIC DNA]</scope>
    <source>
        <strain evidence="9">Broiler</strain>
    </source>
</reference>
<organism evidence="9 10">
    <name type="scientific">Gallus gallus</name>
    <name type="common">Chicken</name>
    <dbReference type="NCBI Taxonomy" id="9031"/>
    <lineage>
        <taxon>Eukaryota</taxon>
        <taxon>Metazoa</taxon>
        <taxon>Chordata</taxon>
        <taxon>Craniata</taxon>
        <taxon>Vertebrata</taxon>
        <taxon>Euteleostomi</taxon>
        <taxon>Archelosauria</taxon>
        <taxon>Archosauria</taxon>
        <taxon>Dinosauria</taxon>
        <taxon>Saurischia</taxon>
        <taxon>Theropoda</taxon>
        <taxon>Coelurosauria</taxon>
        <taxon>Aves</taxon>
        <taxon>Neognathae</taxon>
        <taxon>Galloanserae</taxon>
        <taxon>Galliformes</taxon>
        <taxon>Phasianidae</taxon>
        <taxon>Phasianinae</taxon>
        <taxon>Gallus</taxon>
    </lineage>
</organism>
<evidence type="ECO:0000313" key="10">
    <source>
        <dbReference type="Proteomes" id="UP000000539"/>
    </source>
</evidence>
<evidence type="ECO:0000256" key="7">
    <source>
        <dbReference type="SAM" id="Phobius"/>
    </source>
</evidence>
<feature type="compositionally biased region" description="Basic and acidic residues" evidence="6">
    <location>
        <begin position="305"/>
        <end position="322"/>
    </location>
</feature>
<protein>
    <submittedName>
        <fullName evidence="9">Mitochondrial antiviral signaling protein</fullName>
    </submittedName>
</protein>
<accession>A0A8V0YPL4</accession>
<feature type="compositionally biased region" description="Low complexity" evidence="6">
    <location>
        <begin position="547"/>
        <end position="556"/>
    </location>
</feature>
<feature type="compositionally biased region" description="Polar residues" evidence="6">
    <location>
        <begin position="211"/>
        <end position="239"/>
    </location>
</feature>
<sequence length="592" mass="62393">MGFAEDKVYNHILRNMSRFCDIHVASLVDSLSCLTDADRDELHTRQDMRGIRATAYKFYQHLKCRKGWVMDLINALHQNNAGHLAEELQRVYDCYQAPPPGASAPPSASAPAAWPAVSSSSVPKPFPGPNSAAEAPMAEPPRYNPSAGGRPPLSPAAATTATSAVSSDVSSTELDARAPVQETPPERKSPQPPLMTSTVCDGKEKPLPYPTSEQQEAVETPGTSSTVLPSVSPEQGQENEPQEDVYISSELPVRLVETTDGGGPQPPDSVRTQEERAVHSFKHDGPPSSFVDVRNPLLIQQQFDAEQKQIEREHEGGGDVLKETTTSVSTSAPQDISPFCDTSLKPPVREKMLPEEKAASSTPSMPGKEKVLSASVASLSGMNAAGSFEGTAGRTSSQVSSAASIWASHDNEEEDVELSKPGALQSVVGESPKAAARYLGSPSSNTSSHLGLSSDPIMVSTDSLRPGEAQSTANSGLWSATPAVHADPGGEEAAGVSPYPPLSWADPSVGTHEVHVEHHPSAPLTAGNDVPDEAVPYGDSPDSNKGSNAANNSSHAEVPTSGDSNGPSLLYILPAVGIALISVFLVYTRLQK</sequence>
<feature type="compositionally biased region" description="Polar residues" evidence="6">
    <location>
        <begin position="393"/>
        <end position="403"/>
    </location>
</feature>
<dbReference type="GeneTree" id="ENSGT01050000245143"/>
<feature type="compositionally biased region" description="Low complexity" evidence="6">
    <location>
        <begin position="104"/>
        <end position="123"/>
    </location>
</feature>
<dbReference type="AlphaFoldDB" id="A0A8V0YPL4"/>
<evidence type="ECO:0000256" key="2">
    <source>
        <dbReference type="ARBA" id="ARBA00022553"/>
    </source>
</evidence>
<dbReference type="Gene3D" id="1.10.533.10">
    <property type="entry name" value="Death Domain, Fas"/>
    <property type="match status" value="1"/>
</dbReference>
<name>A0A8V0YPL4_CHICK</name>
<feature type="domain" description="Caspase recruitment" evidence="8">
    <location>
        <begin position="7"/>
        <end position="91"/>
    </location>
</feature>
<reference evidence="9" key="2">
    <citation type="submission" date="2025-08" db="UniProtKB">
        <authorList>
            <consortium name="Ensembl"/>
        </authorList>
    </citation>
    <scope>IDENTIFICATION</scope>
    <source>
        <strain evidence="9">broiler</strain>
    </source>
</reference>
<evidence type="ECO:0000256" key="3">
    <source>
        <dbReference type="ARBA" id="ARBA00022588"/>
    </source>
</evidence>
<evidence type="ECO:0000256" key="1">
    <source>
        <dbReference type="ARBA" id="ARBA00022499"/>
    </source>
</evidence>
<proteinExistence type="evidence at protein level"/>
<keyword evidence="7" id="KW-0812">Transmembrane</keyword>
<evidence type="ECO:0000259" key="8">
    <source>
        <dbReference type="Pfam" id="PF16739"/>
    </source>
</evidence>
<dbReference type="CDD" id="cd08811">
    <property type="entry name" value="CARD_IPS1"/>
    <property type="match status" value="1"/>
</dbReference>
<evidence type="ECO:0000256" key="6">
    <source>
        <dbReference type="SAM" id="MobiDB-lite"/>
    </source>
</evidence>
<keyword evidence="7" id="KW-1133">Transmembrane helix</keyword>
<keyword evidence="11" id="KW-1267">Proteomics identification</keyword>
<feature type="compositionally biased region" description="Polar residues" evidence="6">
    <location>
        <begin position="323"/>
        <end position="334"/>
    </location>
</feature>
<keyword evidence="1" id="KW-1017">Isopeptide bond</keyword>
<keyword evidence="4" id="KW-0832">Ubl conjugation</keyword>
<feature type="transmembrane region" description="Helical" evidence="7">
    <location>
        <begin position="569"/>
        <end position="587"/>
    </location>
</feature>
<dbReference type="GO" id="GO:0005737">
    <property type="term" value="C:cytoplasm"/>
    <property type="evidence" value="ECO:0007669"/>
    <property type="project" value="UniProtKB-ARBA"/>
</dbReference>
<feature type="compositionally biased region" description="Low complexity" evidence="6">
    <location>
        <begin position="439"/>
        <end position="454"/>
    </location>
</feature>
<feature type="region of interest" description="Disordered" evidence="6">
    <location>
        <begin position="100"/>
        <end position="372"/>
    </location>
</feature>
<dbReference type="Pfam" id="PF16739">
    <property type="entry name" value="CARD_2"/>
    <property type="match status" value="1"/>
</dbReference>
<evidence type="ECO:0007829" key="11">
    <source>
        <dbReference type="PeptideAtlas" id="A0A8V0YPL4"/>
    </source>
</evidence>
<reference evidence="9" key="3">
    <citation type="submission" date="2025-09" db="UniProtKB">
        <authorList>
            <consortium name="Ensembl"/>
        </authorList>
    </citation>
    <scope>IDENTIFICATION</scope>
    <source>
        <strain evidence="9">broiler</strain>
    </source>
</reference>
<evidence type="ECO:0000256" key="4">
    <source>
        <dbReference type="ARBA" id="ARBA00022843"/>
    </source>
</evidence>
<dbReference type="OrthoDB" id="9909785at2759"/>
<dbReference type="InterPro" id="IPR042144">
    <property type="entry name" value="CARD_IPS1"/>
</dbReference>
<dbReference type="Ensembl" id="ENSGALT00010039677.1">
    <property type="protein sequence ID" value="ENSGALP00010022936.1"/>
    <property type="gene ID" value="ENSGALG00010016469.1"/>
</dbReference>
<dbReference type="InterPro" id="IPR031964">
    <property type="entry name" value="CARD_dom"/>
</dbReference>
<feature type="compositionally biased region" description="Low complexity" evidence="6">
    <location>
        <begin position="156"/>
        <end position="172"/>
    </location>
</feature>
<keyword evidence="5" id="KW-0391">Immunity</keyword>
<gene>
    <name evidence="9" type="primary">MAVS</name>
</gene>
<keyword evidence="10" id="KW-1185">Reference proteome</keyword>
<keyword evidence="3" id="KW-0399">Innate immunity</keyword>
<keyword evidence="7" id="KW-0472">Membrane</keyword>
<dbReference type="GO" id="GO:0045087">
    <property type="term" value="P:innate immune response"/>
    <property type="evidence" value="ECO:0007669"/>
    <property type="project" value="UniProtKB-KW"/>
</dbReference>
<dbReference type="Proteomes" id="UP000000539">
    <property type="component" value="Chromosome 4"/>
</dbReference>
<feature type="compositionally biased region" description="Polar residues" evidence="6">
    <location>
        <begin position="469"/>
        <end position="478"/>
    </location>
</feature>
<evidence type="ECO:0000256" key="5">
    <source>
        <dbReference type="ARBA" id="ARBA00022859"/>
    </source>
</evidence>
<keyword evidence="2" id="KW-0597">Phosphoprotein</keyword>